<gene>
    <name evidence="2" type="ORF">H6G06_11395</name>
</gene>
<protein>
    <submittedName>
        <fullName evidence="2">Uncharacterized protein</fullName>
    </submittedName>
</protein>
<proteinExistence type="predicted"/>
<keyword evidence="1" id="KW-0472">Membrane</keyword>
<accession>A0A927A0Z8</accession>
<dbReference type="Proteomes" id="UP000662185">
    <property type="component" value="Unassembled WGS sequence"/>
</dbReference>
<comment type="caution">
    <text evidence="2">The sequence shown here is derived from an EMBL/GenBank/DDBJ whole genome shotgun (WGS) entry which is preliminary data.</text>
</comment>
<evidence type="ECO:0000313" key="3">
    <source>
        <dbReference type="Proteomes" id="UP000662185"/>
    </source>
</evidence>
<dbReference type="EMBL" id="JACJQU010000005">
    <property type="protein sequence ID" value="MBD2294079.1"/>
    <property type="molecule type" value="Genomic_DNA"/>
</dbReference>
<dbReference type="AlphaFoldDB" id="A0A927A0Z8"/>
<sequence>MRFPPSGKQGNLSALFAVKCVSFTFFFGTLIFCGFYTGSFMISYVTSSLNTIHPTLIPGIKDQEKCQSTGRVWRNDKCWNYQHNPTF</sequence>
<feature type="transmembrane region" description="Helical" evidence="1">
    <location>
        <begin position="12"/>
        <end position="37"/>
    </location>
</feature>
<keyword evidence="1" id="KW-1133">Transmembrane helix</keyword>
<keyword evidence="1" id="KW-0812">Transmembrane</keyword>
<organism evidence="2 3">
    <name type="scientific">Anabaena sphaerica FACHB-251</name>
    <dbReference type="NCBI Taxonomy" id="2692883"/>
    <lineage>
        <taxon>Bacteria</taxon>
        <taxon>Bacillati</taxon>
        <taxon>Cyanobacteriota</taxon>
        <taxon>Cyanophyceae</taxon>
        <taxon>Nostocales</taxon>
        <taxon>Nostocaceae</taxon>
        <taxon>Anabaena</taxon>
    </lineage>
</organism>
<name>A0A927A0Z8_9NOST</name>
<evidence type="ECO:0000256" key="1">
    <source>
        <dbReference type="SAM" id="Phobius"/>
    </source>
</evidence>
<keyword evidence="3" id="KW-1185">Reference proteome</keyword>
<reference evidence="3" key="1">
    <citation type="journal article" date="2020" name="ISME J.">
        <title>Comparative genomics reveals insights into cyanobacterial evolution and habitat adaptation.</title>
        <authorList>
            <person name="Chen M.Y."/>
            <person name="Teng W.K."/>
            <person name="Zhao L."/>
            <person name="Hu C.X."/>
            <person name="Zhou Y.K."/>
            <person name="Han B.P."/>
            <person name="Song L.R."/>
            <person name="Shu W.S."/>
        </authorList>
    </citation>
    <scope>NUCLEOTIDE SEQUENCE [LARGE SCALE GENOMIC DNA]</scope>
    <source>
        <strain evidence="3">FACHB-251</strain>
    </source>
</reference>
<evidence type="ECO:0000313" key="2">
    <source>
        <dbReference type="EMBL" id="MBD2294079.1"/>
    </source>
</evidence>
<dbReference type="RefSeq" id="WP_190560129.1">
    <property type="nucleotide sequence ID" value="NZ_JACJQU010000005.1"/>
</dbReference>